<name>A0A8H4PZN9_9HYPO</name>
<organism evidence="2 3">
    <name type="scientific">Ophiocordyceps sinensis</name>
    <dbReference type="NCBI Taxonomy" id="72228"/>
    <lineage>
        <taxon>Eukaryota</taxon>
        <taxon>Fungi</taxon>
        <taxon>Dikarya</taxon>
        <taxon>Ascomycota</taxon>
        <taxon>Pezizomycotina</taxon>
        <taxon>Sordariomycetes</taxon>
        <taxon>Hypocreomycetidae</taxon>
        <taxon>Hypocreales</taxon>
        <taxon>Ophiocordycipitaceae</taxon>
        <taxon>Ophiocordyceps</taxon>
    </lineage>
</organism>
<keyword evidence="3" id="KW-1185">Reference proteome</keyword>
<feature type="compositionally biased region" description="Low complexity" evidence="1">
    <location>
        <begin position="190"/>
        <end position="205"/>
    </location>
</feature>
<feature type="compositionally biased region" description="Basic and acidic residues" evidence="1">
    <location>
        <begin position="304"/>
        <end position="315"/>
    </location>
</feature>
<feature type="compositionally biased region" description="Basic and acidic residues" evidence="1">
    <location>
        <begin position="257"/>
        <end position="266"/>
    </location>
</feature>
<evidence type="ECO:0000256" key="1">
    <source>
        <dbReference type="SAM" id="MobiDB-lite"/>
    </source>
</evidence>
<feature type="region of interest" description="Disordered" evidence="1">
    <location>
        <begin position="1"/>
        <end position="71"/>
    </location>
</feature>
<reference evidence="2 3" key="1">
    <citation type="journal article" date="2020" name="Genome Biol. Evol.">
        <title>A new high-quality draft genome assembly of the Chinese cordyceps Ophiocordyceps sinensis.</title>
        <authorList>
            <person name="Shu R."/>
            <person name="Zhang J."/>
            <person name="Meng Q."/>
            <person name="Zhang H."/>
            <person name="Zhou G."/>
            <person name="Li M."/>
            <person name="Wu P."/>
            <person name="Zhao Y."/>
            <person name="Chen C."/>
            <person name="Qin Q."/>
        </authorList>
    </citation>
    <scope>NUCLEOTIDE SEQUENCE [LARGE SCALE GENOMIC DNA]</scope>
    <source>
        <strain evidence="2 3">IOZ07</strain>
    </source>
</reference>
<feature type="compositionally biased region" description="Acidic residues" evidence="1">
    <location>
        <begin position="156"/>
        <end position="165"/>
    </location>
</feature>
<sequence length="323" mass="35424">MARRLPWKQKQGTKPGAKPAPDSPVASPGSRVSPPPEPRRRRLDESLGLRSPSTSPPPEPPAEQPMLPADNRYRLVEDEFLLTAQRFTKHLHRAEYSRLKARAKSQHALTISAIERPVVGPMSATARLRDAASKRSARQRKVLTRPRQAADGNAGDGDDGGDDDAPWVGTSLQGLMESPRKEARSISSYAPVVQPTTRVAAAARPTPRRQARHSTSPPPPERRNVAATAADRSTFRADAPSRGRGVLDVVPPASTRDSARDRRDSVDAAGPAGADEEDATDDDDPFSINRRRMRREKSRARLRKNADREPPRKLSPDTIPSFL</sequence>
<comment type="caution">
    <text evidence="2">The sequence shown here is derived from an EMBL/GenBank/DDBJ whole genome shotgun (WGS) entry which is preliminary data.</text>
</comment>
<dbReference type="Proteomes" id="UP000557566">
    <property type="component" value="Unassembled WGS sequence"/>
</dbReference>
<dbReference type="EMBL" id="JAAVMX010000001">
    <property type="protein sequence ID" value="KAF4513447.1"/>
    <property type="molecule type" value="Genomic_DNA"/>
</dbReference>
<feature type="region of interest" description="Disordered" evidence="1">
    <location>
        <begin position="123"/>
        <end position="323"/>
    </location>
</feature>
<evidence type="ECO:0000313" key="3">
    <source>
        <dbReference type="Proteomes" id="UP000557566"/>
    </source>
</evidence>
<dbReference type="AlphaFoldDB" id="A0A8H4PZN9"/>
<proteinExistence type="predicted"/>
<protein>
    <submittedName>
        <fullName evidence="2">Uncharacterized protein</fullName>
    </submittedName>
</protein>
<evidence type="ECO:0000313" key="2">
    <source>
        <dbReference type="EMBL" id="KAF4513447.1"/>
    </source>
</evidence>
<gene>
    <name evidence="2" type="ORF">G6O67_000717</name>
</gene>
<accession>A0A8H4PZN9</accession>
<feature type="compositionally biased region" description="Pro residues" evidence="1">
    <location>
        <begin position="54"/>
        <end position="63"/>
    </location>
</feature>
<dbReference type="OrthoDB" id="4927915at2759"/>
<feature type="compositionally biased region" description="Basic residues" evidence="1">
    <location>
        <begin position="289"/>
        <end position="303"/>
    </location>
</feature>
<feature type="compositionally biased region" description="Basic residues" evidence="1">
    <location>
        <begin position="135"/>
        <end position="144"/>
    </location>
</feature>
<feature type="compositionally biased region" description="Acidic residues" evidence="1">
    <location>
        <begin position="274"/>
        <end position="285"/>
    </location>
</feature>